<feature type="transmembrane region" description="Helical" evidence="6">
    <location>
        <begin position="895"/>
        <end position="915"/>
    </location>
</feature>
<evidence type="ECO:0000256" key="6">
    <source>
        <dbReference type="SAM" id="Phobius"/>
    </source>
</evidence>
<feature type="transmembrane region" description="Helical" evidence="6">
    <location>
        <begin position="863"/>
        <end position="883"/>
    </location>
</feature>
<evidence type="ECO:0000256" key="2">
    <source>
        <dbReference type="ARBA" id="ARBA00022692"/>
    </source>
</evidence>
<dbReference type="PANTHER" id="PTHR47804:SF3">
    <property type="entry name" value="PROTEIN BRE4"/>
    <property type="match status" value="1"/>
</dbReference>
<dbReference type="GO" id="GO:0016020">
    <property type="term" value="C:membrane"/>
    <property type="evidence" value="ECO:0007669"/>
    <property type="project" value="UniProtKB-SubCell"/>
</dbReference>
<comment type="caution">
    <text evidence="7">The sequence shown here is derived from an EMBL/GenBank/DDBJ whole genome shotgun (WGS) entry which is preliminary data.</text>
</comment>
<evidence type="ECO:0000313" key="7">
    <source>
        <dbReference type="EMBL" id="KAK4528990.1"/>
    </source>
</evidence>
<feature type="transmembrane region" description="Helical" evidence="6">
    <location>
        <begin position="250"/>
        <end position="268"/>
    </location>
</feature>
<sequence>MVVDSEAHFELSEYGIVGMVDCEESQVDNCQEQPPILMYMKFAIKSVLDSLIEQALSKQQVIWSQPECILSQALEQFPIANKVSSCIFKVQEDKLSYASIGTCGLIVVREDKIIYDTRPSCLQVLETAYANEDLRYSSSRLGYPIRYGSVAIQQDDVVLVGNRGFLWNITSEQILAYLYPVSISFDSTLSIANYTSLGSFRRDDPWMISYMLTHIAYHFAENGSFLSLSYPRDHRPSLYPSVSPPLNHKHLVVCIACVALLGWLRGIWFSPQFRKSFRITVAAAAGNLFVFYSIFHNYVECFLGIYIYLVLVIVAQCEQIGGVIQAAIRFSYIGGFASVLAIIALGISQKSGVALYFVAMVEFFLISLLRLDPKVRGYGISTYFLLGPTLMESVGQSLSQSWQTIYANMLSALLACIIALVASILIFPDTIQSKLRKSIYNMSRQVEDIVQTLDSKLFTTPTTRKYNDVTCYIEPTMQIDAITPMDKRTTPSFLQKAPRLFRFLWTSLASALEDPTLRPLSVALDDGDRILKHCAMIQATIRECMRLCNFLYYEPTFFPPWRCEPREKWMPILLQWQHLVAQLESLNHVVRRKECFYPEYLSETFGIPVSSIREALLLVKERMGHLKSFDSFSSYQQQKDDKTFSPSSSSANAAFERIYDEFSQVREEMWKSDIFYEEKAVDNTFRYSALAFLVYELRAIHDTLYALETAMQSFCTAYEQQRYSIGKNWLPLLDEFLLPFRGYRAVPSLLWKNKDNIQYITKFILALAIIEFPPLFVAQFSTSAKNFMRNENDIYVLIYVAILFWQSKELSVFRSLLYFTITFVASALAYAATVFTPHHIYGLTLWLALWTFVGLLIGTSFPAYIMGTFPLALAQFGIISCDYNRYSFTYVASRTVCVCIACGVVFVFSTLLWPYSVALKCRKMLSGALKQLGQLSQLEWQRFQRRFLPDASSHSEQDRDDQKNNMGDTPSSGSVDTRSQMQSIANILSGVRMLVQVELTPNYRKSSIPTLVDVIAFSLKRHQTLDKMVEMEALSENSTCAMYQVFHQLIQYVETTTSQHVVQLLSLASNHIVPPSKHRKKPVEILEYLALLKQDKERILFAYLQGRQELFGQWHSQRLKKLAERNYYSSDQPNPPQQRWEHPFVMWK</sequence>
<reference evidence="7 8" key="1">
    <citation type="submission" date="2022-07" db="EMBL/GenBank/DDBJ databases">
        <title>Genome-wide signatures of adaptation to extreme environments.</title>
        <authorList>
            <person name="Cho C.H."/>
            <person name="Yoon H.S."/>
        </authorList>
    </citation>
    <scope>NUCLEOTIDE SEQUENCE [LARGE SCALE GENOMIC DNA]</scope>
    <source>
        <strain evidence="7 8">108.79 E11</strain>
    </source>
</reference>
<evidence type="ECO:0000256" key="1">
    <source>
        <dbReference type="ARBA" id="ARBA00004141"/>
    </source>
</evidence>
<evidence type="ECO:0000256" key="5">
    <source>
        <dbReference type="SAM" id="MobiDB-lite"/>
    </source>
</evidence>
<evidence type="ECO:0000313" key="8">
    <source>
        <dbReference type="Proteomes" id="UP001300502"/>
    </source>
</evidence>
<accession>A0AAV9INJ9</accession>
<evidence type="ECO:0008006" key="9">
    <source>
        <dbReference type="Google" id="ProtNLM"/>
    </source>
</evidence>
<dbReference type="Proteomes" id="UP001300502">
    <property type="component" value="Unassembled WGS sequence"/>
</dbReference>
<keyword evidence="4 6" id="KW-0472">Membrane</keyword>
<dbReference type="AlphaFoldDB" id="A0AAV9INJ9"/>
<feature type="compositionally biased region" description="Basic and acidic residues" evidence="5">
    <location>
        <begin position="953"/>
        <end position="963"/>
    </location>
</feature>
<protein>
    <recommendedName>
        <fullName evidence="9">DUF2421 domain-containing protein</fullName>
    </recommendedName>
</protein>
<evidence type="ECO:0000256" key="3">
    <source>
        <dbReference type="ARBA" id="ARBA00022989"/>
    </source>
</evidence>
<organism evidence="7 8">
    <name type="scientific">Galdieria yellowstonensis</name>
    <dbReference type="NCBI Taxonomy" id="3028027"/>
    <lineage>
        <taxon>Eukaryota</taxon>
        <taxon>Rhodophyta</taxon>
        <taxon>Bangiophyceae</taxon>
        <taxon>Galdieriales</taxon>
        <taxon>Galdieriaceae</taxon>
        <taxon>Galdieria</taxon>
    </lineage>
</organism>
<feature type="transmembrane region" description="Helical" evidence="6">
    <location>
        <begin position="405"/>
        <end position="427"/>
    </location>
</feature>
<evidence type="ECO:0000256" key="4">
    <source>
        <dbReference type="ARBA" id="ARBA00023136"/>
    </source>
</evidence>
<feature type="transmembrane region" description="Helical" evidence="6">
    <location>
        <begin position="353"/>
        <end position="371"/>
    </location>
</feature>
<feature type="region of interest" description="Disordered" evidence="5">
    <location>
        <begin position="950"/>
        <end position="978"/>
    </location>
</feature>
<proteinExistence type="predicted"/>
<dbReference type="EMBL" id="JANCYU010000073">
    <property type="protein sequence ID" value="KAK4528990.1"/>
    <property type="molecule type" value="Genomic_DNA"/>
</dbReference>
<feature type="compositionally biased region" description="Polar residues" evidence="5">
    <location>
        <begin position="964"/>
        <end position="978"/>
    </location>
</feature>
<dbReference type="PANTHER" id="PTHR47804">
    <property type="entry name" value="60S RIBOSOMAL PROTEIN L19"/>
    <property type="match status" value="1"/>
</dbReference>
<keyword evidence="2 6" id="KW-0812">Transmembrane</keyword>
<feature type="transmembrane region" description="Helical" evidence="6">
    <location>
        <begin position="815"/>
        <end position="833"/>
    </location>
</feature>
<name>A0AAV9INJ9_9RHOD</name>
<dbReference type="InterPro" id="IPR052430">
    <property type="entry name" value="IVT-Associated"/>
</dbReference>
<comment type="subcellular location">
    <subcellularLocation>
        <location evidence="1">Membrane</location>
        <topology evidence="1">Multi-pass membrane protein</topology>
    </subcellularLocation>
</comment>
<gene>
    <name evidence="7" type="ORF">GAYE_SCF68G6939</name>
</gene>
<feature type="transmembrane region" description="Helical" evidence="6">
    <location>
        <begin position="330"/>
        <end position="347"/>
    </location>
</feature>
<keyword evidence="3 6" id="KW-1133">Transmembrane helix</keyword>
<keyword evidence="8" id="KW-1185">Reference proteome</keyword>